<evidence type="ECO:0000256" key="7">
    <source>
        <dbReference type="SAM" id="MobiDB-lite"/>
    </source>
</evidence>
<dbReference type="Proteomes" id="UP000626109">
    <property type="component" value="Unassembled WGS sequence"/>
</dbReference>
<reference evidence="9" key="1">
    <citation type="submission" date="2021-02" db="EMBL/GenBank/DDBJ databases">
        <authorList>
            <person name="Dougan E. K."/>
            <person name="Rhodes N."/>
            <person name="Thang M."/>
            <person name="Chan C."/>
        </authorList>
    </citation>
    <scope>NUCLEOTIDE SEQUENCE</scope>
</reference>
<evidence type="ECO:0000313" key="9">
    <source>
        <dbReference type="EMBL" id="CAE8727047.1"/>
    </source>
</evidence>
<gene>
    <name evidence="9" type="ORF">PGLA2088_LOCUS44685</name>
</gene>
<evidence type="ECO:0000256" key="2">
    <source>
        <dbReference type="ARBA" id="ARBA00010513"/>
    </source>
</evidence>
<dbReference type="Gene3D" id="2.60.40.790">
    <property type="match status" value="1"/>
</dbReference>
<accession>A0A813LE43</accession>
<feature type="region of interest" description="Disordered" evidence="7">
    <location>
        <begin position="87"/>
        <end position="135"/>
    </location>
</feature>
<dbReference type="CDD" id="cd06467">
    <property type="entry name" value="p23_NUDC_like"/>
    <property type="match status" value="1"/>
</dbReference>
<comment type="caution">
    <text evidence="9">The sequence shown here is derived from an EMBL/GenBank/DDBJ whole genome shotgun (WGS) entry which is preliminary data.</text>
</comment>
<sequence length="235" mass="25796">MADGRFDEMLLGMAQKHKGIEDLMYTLMSFLERRTDLLHVKAAASASAPADEKKEKGFEEGAAEEMLRKQFNQFQGRYLARAQPHLLAPPRTGGEQRAITPSASPSSSSSVSAPARRQVPDGVNASPLNGGDPGQWERLLNEGKGFAWNQTTQEVTIEINMEKSSASDIKVIFASKSLTVKRKGEVIVEGRLFDKISCDDSTWHLDSGKQVVISLEKIKAAFWDNIFEDAPASVA</sequence>
<proteinExistence type="inferred from homology"/>
<evidence type="ECO:0000256" key="6">
    <source>
        <dbReference type="ARBA" id="ARBA00030427"/>
    </source>
</evidence>
<dbReference type="GO" id="GO:0006457">
    <property type="term" value="P:protein folding"/>
    <property type="evidence" value="ECO:0007669"/>
    <property type="project" value="TreeGrafter"/>
</dbReference>
<name>A0A813LE43_POLGL</name>
<keyword evidence="5" id="KW-0597">Phosphoprotein</keyword>
<evidence type="ECO:0000256" key="5">
    <source>
        <dbReference type="ARBA" id="ARBA00022553"/>
    </source>
</evidence>
<dbReference type="InterPro" id="IPR008978">
    <property type="entry name" value="HSP20-like_chaperone"/>
</dbReference>
<dbReference type="EMBL" id="CAJNNW010035324">
    <property type="protein sequence ID" value="CAE8727047.1"/>
    <property type="molecule type" value="Genomic_DNA"/>
</dbReference>
<organism evidence="9 10">
    <name type="scientific">Polarella glacialis</name>
    <name type="common">Dinoflagellate</name>
    <dbReference type="NCBI Taxonomy" id="89957"/>
    <lineage>
        <taxon>Eukaryota</taxon>
        <taxon>Sar</taxon>
        <taxon>Alveolata</taxon>
        <taxon>Dinophyceae</taxon>
        <taxon>Suessiales</taxon>
        <taxon>Suessiaceae</taxon>
        <taxon>Polarella</taxon>
    </lineage>
</organism>
<dbReference type="PANTHER" id="PTHR12356:SF3">
    <property type="entry name" value="NUCLEAR MIGRATION PROTEIN NUDC"/>
    <property type="match status" value="1"/>
</dbReference>
<comment type="similarity">
    <text evidence="2">Belongs to the nudC family.</text>
</comment>
<evidence type="ECO:0000313" key="10">
    <source>
        <dbReference type="Proteomes" id="UP000626109"/>
    </source>
</evidence>
<feature type="compositionally biased region" description="Low complexity" evidence="7">
    <location>
        <begin position="101"/>
        <end position="115"/>
    </location>
</feature>
<comment type="subcellular location">
    <subcellularLocation>
        <location evidence="1">Cytoplasm</location>
    </subcellularLocation>
</comment>
<dbReference type="AlphaFoldDB" id="A0A813LE43"/>
<keyword evidence="4" id="KW-0963">Cytoplasm</keyword>
<dbReference type="GO" id="GO:0005737">
    <property type="term" value="C:cytoplasm"/>
    <property type="evidence" value="ECO:0007669"/>
    <property type="project" value="UniProtKB-SubCell"/>
</dbReference>
<dbReference type="InterPro" id="IPR037898">
    <property type="entry name" value="NudC_fam"/>
</dbReference>
<feature type="domain" description="CS" evidence="8">
    <location>
        <begin position="141"/>
        <end position="227"/>
    </location>
</feature>
<protein>
    <recommendedName>
        <fullName evidence="3">Nuclear migration protein nudC</fullName>
    </recommendedName>
    <alternativeName>
        <fullName evidence="6">Nuclear distribution protein C homolog</fullName>
    </alternativeName>
</protein>
<dbReference type="Pfam" id="PF04969">
    <property type="entry name" value="CS"/>
    <property type="match status" value="1"/>
</dbReference>
<dbReference type="InterPro" id="IPR025934">
    <property type="entry name" value="NudC_N_dom"/>
</dbReference>
<evidence type="ECO:0000256" key="1">
    <source>
        <dbReference type="ARBA" id="ARBA00004496"/>
    </source>
</evidence>
<dbReference type="GO" id="GO:0051082">
    <property type="term" value="F:unfolded protein binding"/>
    <property type="evidence" value="ECO:0007669"/>
    <property type="project" value="TreeGrafter"/>
</dbReference>
<dbReference type="PANTHER" id="PTHR12356">
    <property type="entry name" value="NUCLEAR MOVEMENT PROTEIN NUDC"/>
    <property type="match status" value="1"/>
</dbReference>
<evidence type="ECO:0000256" key="3">
    <source>
        <dbReference type="ARBA" id="ARBA00017641"/>
    </source>
</evidence>
<dbReference type="InterPro" id="IPR007052">
    <property type="entry name" value="CS_dom"/>
</dbReference>
<dbReference type="PROSITE" id="PS51203">
    <property type="entry name" value="CS"/>
    <property type="match status" value="1"/>
</dbReference>
<dbReference type="SUPFAM" id="SSF49764">
    <property type="entry name" value="HSP20-like chaperones"/>
    <property type="match status" value="1"/>
</dbReference>
<evidence type="ECO:0000256" key="4">
    <source>
        <dbReference type="ARBA" id="ARBA00022490"/>
    </source>
</evidence>
<dbReference type="Pfam" id="PF14050">
    <property type="entry name" value="Nudc_N"/>
    <property type="match status" value="1"/>
</dbReference>
<evidence type="ECO:0000259" key="8">
    <source>
        <dbReference type="PROSITE" id="PS51203"/>
    </source>
</evidence>